<name>A0A1J5PHV7_9ZZZZ</name>
<dbReference type="EMBL" id="MLJW01007786">
    <property type="protein sequence ID" value="OIQ64859.1"/>
    <property type="molecule type" value="Genomic_DNA"/>
</dbReference>
<dbReference type="PANTHER" id="PTHR45825">
    <property type="entry name" value="GRANULE-BOUND STARCH SYNTHASE 1, CHLOROPLASTIC/AMYLOPLASTIC"/>
    <property type="match status" value="1"/>
</dbReference>
<comment type="caution">
    <text evidence="1">The sequence shown here is derived from an EMBL/GenBank/DDBJ whole genome shotgun (WGS) entry which is preliminary data.</text>
</comment>
<dbReference type="AlphaFoldDB" id="A0A1J5PHV7"/>
<organism evidence="1">
    <name type="scientific">mine drainage metagenome</name>
    <dbReference type="NCBI Taxonomy" id="410659"/>
    <lineage>
        <taxon>unclassified sequences</taxon>
        <taxon>metagenomes</taxon>
        <taxon>ecological metagenomes</taxon>
    </lineage>
</organism>
<dbReference type="GO" id="GO:0009011">
    <property type="term" value="F:alpha-1,4-glucan glucosyltransferase (ADP-glucose donor) activity"/>
    <property type="evidence" value="ECO:0007669"/>
    <property type="project" value="UniProtKB-EC"/>
</dbReference>
<reference evidence="1" key="1">
    <citation type="submission" date="2016-10" db="EMBL/GenBank/DDBJ databases">
        <title>Sequence of Gallionella enrichment culture.</title>
        <authorList>
            <person name="Poehlein A."/>
            <person name="Muehling M."/>
            <person name="Daniel R."/>
        </authorList>
    </citation>
    <scope>NUCLEOTIDE SEQUENCE</scope>
</reference>
<dbReference type="EC" id="2.4.1.21" evidence="1"/>
<sequence length="85" mass="9026">MVAATGGLADTVITANPMALATGAATGITFHPTDALAFGQALRRLCQIYADQPLWQSVQKQAMKQPVGWETSSTAYAQLYESLIP</sequence>
<protein>
    <submittedName>
        <fullName evidence="1">Glycogen synthase 1</fullName>
        <ecNumber evidence="1">2.4.1.21</ecNumber>
    </submittedName>
</protein>
<proteinExistence type="predicted"/>
<keyword evidence="1" id="KW-0328">Glycosyltransferase</keyword>
<dbReference type="PANTHER" id="PTHR45825:SF11">
    <property type="entry name" value="ALPHA AMYLASE DOMAIN-CONTAINING PROTEIN"/>
    <property type="match status" value="1"/>
</dbReference>
<keyword evidence="1" id="KW-0808">Transferase</keyword>
<dbReference type="Gene3D" id="3.40.50.2000">
    <property type="entry name" value="Glycogen Phosphorylase B"/>
    <property type="match status" value="2"/>
</dbReference>
<evidence type="ECO:0000313" key="1">
    <source>
        <dbReference type="EMBL" id="OIQ64859.1"/>
    </source>
</evidence>
<gene>
    <name evidence="1" type="primary">glgA1_4</name>
    <name evidence="1" type="ORF">GALL_535900</name>
</gene>
<accession>A0A1J5PHV7</accession>
<dbReference type="SUPFAM" id="SSF53756">
    <property type="entry name" value="UDP-Glycosyltransferase/glycogen phosphorylase"/>
    <property type="match status" value="1"/>
</dbReference>